<gene>
    <name evidence="1" type="ORF">EG339_04600</name>
</gene>
<evidence type="ECO:0000313" key="2">
    <source>
        <dbReference type="Proteomes" id="UP000271193"/>
    </source>
</evidence>
<dbReference type="EMBL" id="CP033932">
    <property type="protein sequence ID" value="AZB23950.1"/>
    <property type="molecule type" value="Genomic_DNA"/>
</dbReference>
<dbReference type="AlphaFoldDB" id="A0A3G6TD10"/>
<protein>
    <submittedName>
        <fullName evidence="1">Uncharacterized protein</fullName>
    </submittedName>
</protein>
<name>A0A3G6TD10_9FLAO</name>
<proteinExistence type="predicted"/>
<keyword evidence="2" id="KW-1185">Reference proteome</keyword>
<reference evidence="2" key="1">
    <citation type="submission" date="2018-11" db="EMBL/GenBank/DDBJ databases">
        <title>Proposal to divide the Flavobacteriaceae and reorganize its genera based on Amino Acid Identity values calculated from whole genome sequences.</title>
        <authorList>
            <person name="Nicholson A.C."/>
            <person name="Gulvik C.A."/>
            <person name="Whitney A.M."/>
            <person name="Humrighouse B.W."/>
            <person name="Bell M."/>
            <person name="Holmes B."/>
            <person name="Steigerwalt A.G."/>
            <person name="Villarma A."/>
            <person name="Sheth M."/>
            <person name="Batra D."/>
            <person name="Pryor J."/>
            <person name="Bernardet J.-F."/>
            <person name="Hugo C."/>
            <person name="Kampfer P."/>
            <person name="Newman J."/>
            <person name="McQuiston J.R."/>
        </authorList>
    </citation>
    <scope>NUCLEOTIDE SEQUENCE [LARGE SCALE GENOMIC DNA]</scope>
    <source>
        <strain evidence="2">G0229</strain>
    </source>
</reference>
<dbReference type="KEGG" id="cben:EG339_04600"/>
<accession>A0A3G6TD10</accession>
<organism evidence="1 2">
    <name type="scientific">Chryseobacterium bernardetii</name>
    <dbReference type="NCBI Taxonomy" id="1241978"/>
    <lineage>
        <taxon>Bacteria</taxon>
        <taxon>Pseudomonadati</taxon>
        <taxon>Bacteroidota</taxon>
        <taxon>Flavobacteriia</taxon>
        <taxon>Flavobacteriales</taxon>
        <taxon>Weeksellaceae</taxon>
        <taxon>Chryseobacterium group</taxon>
        <taxon>Chryseobacterium</taxon>
    </lineage>
</organism>
<evidence type="ECO:0000313" key="1">
    <source>
        <dbReference type="EMBL" id="AZB23950.1"/>
    </source>
</evidence>
<sequence>MNNAEENGIYNLRHSPDIKGFQSICSFLIIFISKEGGIYNYGAGNLICNHANDQKDLHHLPIPE</sequence>
<dbReference type="Proteomes" id="UP000271193">
    <property type="component" value="Chromosome"/>
</dbReference>